<dbReference type="STRING" id="1196031.A361_01665"/>
<organism evidence="2 3">
    <name type="scientific">Cytobacillus oceanisediminis 2691</name>
    <dbReference type="NCBI Taxonomy" id="1196031"/>
    <lineage>
        <taxon>Bacteria</taxon>
        <taxon>Bacillati</taxon>
        <taxon>Bacillota</taxon>
        <taxon>Bacilli</taxon>
        <taxon>Bacillales</taxon>
        <taxon>Bacillaceae</taxon>
        <taxon>Cytobacillus</taxon>
    </lineage>
</organism>
<dbReference type="EMBL" id="CP015506">
    <property type="protein sequence ID" value="AND37908.1"/>
    <property type="molecule type" value="Genomic_DNA"/>
</dbReference>
<accession>A0A160M7H8</accession>
<dbReference type="Proteomes" id="UP000077856">
    <property type="component" value="Chromosome"/>
</dbReference>
<dbReference type="AlphaFoldDB" id="A0A160M7H8"/>
<reference evidence="2 3" key="1">
    <citation type="submission" date="2016-04" db="EMBL/GenBank/DDBJ databases">
        <title>Complete genome sequence of Bacillus oceanisediminis strain 2691.</title>
        <authorList>
            <person name="Jeong H."/>
            <person name="Kim H.J."/>
            <person name="Lee D.-W."/>
        </authorList>
    </citation>
    <scope>NUCLEOTIDE SEQUENCE [LARGE SCALE GENOMIC DNA]</scope>
    <source>
        <strain evidence="2 3">2691</strain>
    </source>
</reference>
<dbReference type="InterPro" id="IPR031681">
    <property type="entry name" value="YwqH-like"/>
</dbReference>
<gene>
    <name evidence="2" type="ORF">A361_01665</name>
</gene>
<sequence length="118" mass="13809">MSLGYYYSLLAKKQNELQRLLACKGELQGKQQEFTHYRHTVTRPDLSPFTWQGKLAGEFEDIRFEQMLASYTDIESNQFHEVFSAINRKFQQIQQEIDSIKQTIASLEAQLASERSKK</sequence>
<name>A0A160M7H8_9BACI</name>
<proteinExistence type="predicted"/>
<feature type="coiled-coil region" evidence="1">
    <location>
        <begin position="90"/>
        <end position="117"/>
    </location>
</feature>
<protein>
    <submittedName>
        <fullName evidence="2">Uncharacterized protein</fullName>
    </submittedName>
</protein>
<dbReference type="RefSeq" id="WP_019382373.1">
    <property type="nucleotide sequence ID" value="NZ_CP015506.1"/>
</dbReference>
<evidence type="ECO:0000256" key="1">
    <source>
        <dbReference type="SAM" id="Coils"/>
    </source>
</evidence>
<dbReference type="Pfam" id="PF16888">
    <property type="entry name" value="YwqH-like"/>
    <property type="match status" value="1"/>
</dbReference>
<dbReference type="eggNOG" id="ENOG503383N">
    <property type="taxonomic scope" value="Bacteria"/>
</dbReference>
<keyword evidence="1" id="KW-0175">Coiled coil</keyword>
<evidence type="ECO:0000313" key="3">
    <source>
        <dbReference type="Proteomes" id="UP000077856"/>
    </source>
</evidence>
<dbReference type="KEGG" id="bon:A361_01665"/>
<evidence type="ECO:0000313" key="2">
    <source>
        <dbReference type="EMBL" id="AND37908.1"/>
    </source>
</evidence>